<dbReference type="InterPro" id="IPR001841">
    <property type="entry name" value="Znf_RING"/>
</dbReference>
<dbReference type="SMART" id="SM00184">
    <property type="entry name" value="RING"/>
    <property type="match status" value="1"/>
</dbReference>
<dbReference type="PANTHER" id="PTHR12109:SF5">
    <property type="entry name" value="RING-TYPE DOMAIN-CONTAINING PROTEIN"/>
    <property type="match status" value="1"/>
</dbReference>
<proteinExistence type="predicted"/>
<dbReference type="GO" id="GO:0008270">
    <property type="term" value="F:zinc ion binding"/>
    <property type="evidence" value="ECO:0007669"/>
    <property type="project" value="UniProtKB-KW"/>
</dbReference>
<evidence type="ECO:0000313" key="6">
    <source>
        <dbReference type="EMBL" id="PVD24035.1"/>
    </source>
</evidence>
<dbReference type="Proteomes" id="UP000245119">
    <property type="component" value="Linkage Group LG9"/>
</dbReference>
<dbReference type="PROSITE" id="PS50089">
    <property type="entry name" value="ZF_RING_2"/>
    <property type="match status" value="1"/>
</dbReference>
<evidence type="ECO:0000259" key="5">
    <source>
        <dbReference type="PROSITE" id="PS50089"/>
    </source>
</evidence>
<dbReference type="Gene3D" id="3.30.40.10">
    <property type="entry name" value="Zinc/RING finger domain, C3HC4 (zinc finger)"/>
    <property type="match status" value="1"/>
</dbReference>
<dbReference type="InterPro" id="IPR047126">
    <property type="entry name" value="RNF141-like"/>
</dbReference>
<keyword evidence="7" id="KW-1185">Reference proteome</keyword>
<dbReference type="InterPro" id="IPR017907">
    <property type="entry name" value="Znf_RING_CS"/>
</dbReference>
<dbReference type="PANTHER" id="PTHR12109">
    <property type="entry name" value="RING FINGER PROTEIN 141-RELATED"/>
    <property type="match status" value="1"/>
</dbReference>
<keyword evidence="3" id="KW-0862">Zinc</keyword>
<keyword evidence="2 4" id="KW-0863">Zinc-finger</keyword>
<sequence>MQTGPQQENFVHPWGKLNVSALPSFHLPVHGLRTENMDTTQATFSADDPECAICLGPFTEPKIMFCGHILCRGCLITWVTAQRREVFCPLCRNDVLDIPIINKTEDFISFEVDCLPTDHVIMATARGKHDVTPDTCSGCEGLLCRWRTAPHPQCPGQDVQNTEADARAAVNDLSDKVEMMIEGQEAEAEFLVDMSKIEGEVQDRTRDSVSWLKTETGKLCSVLFSHQHLLQRM</sequence>
<name>A0A2T7NS84_POMCA</name>
<feature type="domain" description="RING-type" evidence="5">
    <location>
        <begin position="51"/>
        <end position="92"/>
    </location>
</feature>
<keyword evidence="1" id="KW-0479">Metal-binding</keyword>
<evidence type="ECO:0000256" key="4">
    <source>
        <dbReference type="PROSITE-ProRule" id="PRU00175"/>
    </source>
</evidence>
<dbReference type="Pfam" id="PF00097">
    <property type="entry name" value="zf-C3HC4"/>
    <property type="match status" value="1"/>
</dbReference>
<evidence type="ECO:0000256" key="1">
    <source>
        <dbReference type="ARBA" id="ARBA00022723"/>
    </source>
</evidence>
<dbReference type="InterPro" id="IPR018957">
    <property type="entry name" value="Znf_C3HC4_RING-type"/>
</dbReference>
<evidence type="ECO:0000256" key="3">
    <source>
        <dbReference type="ARBA" id="ARBA00022833"/>
    </source>
</evidence>
<organism evidence="6 7">
    <name type="scientific">Pomacea canaliculata</name>
    <name type="common">Golden apple snail</name>
    <dbReference type="NCBI Taxonomy" id="400727"/>
    <lineage>
        <taxon>Eukaryota</taxon>
        <taxon>Metazoa</taxon>
        <taxon>Spiralia</taxon>
        <taxon>Lophotrochozoa</taxon>
        <taxon>Mollusca</taxon>
        <taxon>Gastropoda</taxon>
        <taxon>Caenogastropoda</taxon>
        <taxon>Architaenioglossa</taxon>
        <taxon>Ampullarioidea</taxon>
        <taxon>Ampullariidae</taxon>
        <taxon>Pomacea</taxon>
    </lineage>
</organism>
<protein>
    <recommendedName>
        <fullName evidence="5">RING-type domain-containing protein</fullName>
    </recommendedName>
</protein>
<reference evidence="6 7" key="1">
    <citation type="submission" date="2018-04" db="EMBL/GenBank/DDBJ databases">
        <title>The genome of golden apple snail Pomacea canaliculata provides insight into stress tolerance and invasive adaptation.</title>
        <authorList>
            <person name="Liu C."/>
            <person name="Liu B."/>
            <person name="Ren Y."/>
            <person name="Zhang Y."/>
            <person name="Wang H."/>
            <person name="Li S."/>
            <person name="Jiang F."/>
            <person name="Yin L."/>
            <person name="Zhang G."/>
            <person name="Qian W."/>
            <person name="Fan W."/>
        </authorList>
    </citation>
    <scope>NUCLEOTIDE SEQUENCE [LARGE SCALE GENOMIC DNA]</scope>
    <source>
        <strain evidence="6">SZHN2017</strain>
        <tissue evidence="6">Muscle</tissue>
    </source>
</reference>
<dbReference type="OrthoDB" id="111250at2759"/>
<dbReference type="STRING" id="400727.A0A2T7NS84"/>
<accession>A0A2T7NS84</accession>
<dbReference type="PROSITE" id="PS00518">
    <property type="entry name" value="ZF_RING_1"/>
    <property type="match status" value="1"/>
</dbReference>
<comment type="caution">
    <text evidence="6">The sequence shown here is derived from an EMBL/GenBank/DDBJ whole genome shotgun (WGS) entry which is preliminary data.</text>
</comment>
<evidence type="ECO:0000256" key="2">
    <source>
        <dbReference type="ARBA" id="ARBA00022771"/>
    </source>
</evidence>
<dbReference type="AlphaFoldDB" id="A0A2T7NS84"/>
<dbReference type="InterPro" id="IPR013083">
    <property type="entry name" value="Znf_RING/FYVE/PHD"/>
</dbReference>
<dbReference type="SUPFAM" id="SSF57850">
    <property type="entry name" value="RING/U-box"/>
    <property type="match status" value="1"/>
</dbReference>
<dbReference type="EMBL" id="PZQS01000009">
    <property type="protein sequence ID" value="PVD24035.1"/>
    <property type="molecule type" value="Genomic_DNA"/>
</dbReference>
<gene>
    <name evidence="6" type="ORF">C0Q70_14504</name>
</gene>
<evidence type="ECO:0000313" key="7">
    <source>
        <dbReference type="Proteomes" id="UP000245119"/>
    </source>
</evidence>